<evidence type="ECO:0000256" key="2">
    <source>
        <dbReference type="ARBA" id="ARBA00012438"/>
    </source>
</evidence>
<dbReference type="PANTHER" id="PTHR41523:SF7">
    <property type="entry name" value="HISTIDINE KINASE"/>
    <property type="match status" value="1"/>
</dbReference>
<evidence type="ECO:0000256" key="11">
    <source>
        <dbReference type="ARBA" id="ARBA00022991"/>
    </source>
</evidence>
<evidence type="ECO:0000256" key="3">
    <source>
        <dbReference type="ARBA" id="ARBA00022543"/>
    </source>
</evidence>
<evidence type="ECO:0000256" key="12">
    <source>
        <dbReference type="ARBA" id="ARBA00023170"/>
    </source>
</evidence>
<keyword evidence="12" id="KW-0675">Receptor</keyword>
<evidence type="ECO:0000313" key="14">
    <source>
        <dbReference type="EMBL" id="KMO35583.1"/>
    </source>
</evidence>
<evidence type="ECO:0000256" key="10">
    <source>
        <dbReference type="ARBA" id="ARBA00022840"/>
    </source>
</evidence>
<dbReference type="InterPro" id="IPR036890">
    <property type="entry name" value="HATPase_C_sf"/>
</dbReference>
<evidence type="ECO:0000256" key="9">
    <source>
        <dbReference type="ARBA" id="ARBA00022777"/>
    </source>
</evidence>
<dbReference type="GO" id="GO:0004673">
    <property type="term" value="F:protein histidine kinase activity"/>
    <property type="evidence" value="ECO:0007669"/>
    <property type="project" value="UniProtKB-EC"/>
</dbReference>
<dbReference type="PATRIC" id="fig|1187852.3.peg.1810"/>
<keyword evidence="10" id="KW-0067">ATP-binding</keyword>
<dbReference type="InterPro" id="IPR001610">
    <property type="entry name" value="PAC"/>
</dbReference>
<dbReference type="SMART" id="SM00911">
    <property type="entry name" value="HWE_HK"/>
    <property type="match status" value="1"/>
</dbReference>
<accession>A0A0J6SQF6</accession>
<evidence type="ECO:0000313" key="15">
    <source>
        <dbReference type="Proteomes" id="UP000036449"/>
    </source>
</evidence>
<gene>
    <name evidence="14" type="ORF">VQ03_21560</name>
</gene>
<evidence type="ECO:0000256" key="7">
    <source>
        <dbReference type="ARBA" id="ARBA00022737"/>
    </source>
</evidence>
<dbReference type="Gene3D" id="3.30.450.20">
    <property type="entry name" value="PAS domain"/>
    <property type="match status" value="1"/>
</dbReference>
<evidence type="ECO:0000256" key="6">
    <source>
        <dbReference type="ARBA" id="ARBA00022679"/>
    </source>
</evidence>
<dbReference type="Proteomes" id="UP000036449">
    <property type="component" value="Unassembled WGS sequence"/>
</dbReference>
<evidence type="ECO:0000256" key="5">
    <source>
        <dbReference type="ARBA" id="ARBA00022606"/>
    </source>
</evidence>
<evidence type="ECO:0000256" key="8">
    <source>
        <dbReference type="ARBA" id="ARBA00022741"/>
    </source>
</evidence>
<protein>
    <recommendedName>
        <fullName evidence="2">histidine kinase</fullName>
        <ecNumber evidence="2">2.7.13.3</ecNumber>
    </recommendedName>
</protein>
<keyword evidence="7" id="KW-0677">Repeat</keyword>
<reference evidence="14 15" key="1">
    <citation type="submission" date="2015-03" db="EMBL/GenBank/DDBJ databases">
        <title>Genome sequencing of Methylobacterium tarhaniae DSM 25844.</title>
        <authorList>
            <person name="Chaudhry V."/>
            <person name="Patil P.B."/>
        </authorList>
    </citation>
    <scope>NUCLEOTIDE SEQUENCE [LARGE SCALE GENOMIC DNA]</scope>
    <source>
        <strain evidence="14 15">DSM 25844</strain>
    </source>
</reference>
<dbReference type="PROSITE" id="PS50113">
    <property type="entry name" value="PAC"/>
    <property type="match status" value="1"/>
</dbReference>
<dbReference type="InterPro" id="IPR000700">
    <property type="entry name" value="PAS-assoc_C"/>
</dbReference>
<keyword evidence="9" id="KW-0418">Kinase</keyword>
<dbReference type="GO" id="GO:0005524">
    <property type="term" value="F:ATP binding"/>
    <property type="evidence" value="ECO:0007669"/>
    <property type="project" value="UniProtKB-KW"/>
</dbReference>
<name>A0A0J6SQF6_9HYPH</name>
<dbReference type="InterPro" id="IPR035965">
    <property type="entry name" value="PAS-like_dom_sf"/>
</dbReference>
<evidence type="ECO:0000256" key="1">
    <source>
        <dbReference type="ARBA" id="ARBA00000085"/>
    </source>
</evidence>
<dbReference type="PANTHER" id="PTHR41523">
    <property type="entry name" value="TWO-COMPONENT SYSTEM SENSOR PROTEIN"/>
    <property type="match status" value="1"/>
</dbReference>
<keyword evidence="4" id="KW-0597">Phosphoprotein</keyword>
<keyword evidence="3" id="KW-0600">Photoreceptor protein</keyword>
<dbReference type="EC" id="2.7.13.3" evidence="2"/>
<dbReference type="SUPFAM" id="SSF55785">
    <property type="entry name" value="PYP-like sensor domain (PAS domain)"/>
    <property type="match status" value="1"/>
</dbReference>
<proteinExistence type="predicted"/>
<evidence type="ECO:0000259" key="13">
    <source>
        <dbReference type="PROSITE" id="PS50113"/>
    </source>
</evidence>
<dbReference type="GO" id="GO:0009881">
    <property type="term" value="F:photoreceptor activity"/>
    <property type="evidence" value="ECO:0007669"/>
    <property type="project" value="UniProtKB-KW"/>
</dbReference>
<keyword evidence="11" id="KW-0157">Chromophore</keyword>
<dbReference type="AlphaFoldDB" id="A0A0J6SQF6"/>
<feature type="domain" description="PAC" evidence="13">
    <location>
        <begin position="23"/>
        <end position="77"/>
    </location>
</feature>
<keyword evidence="6" id="KW-0808">Transferase</keyword>
<keyword evidence="15" id="KW-1185">Reference proteome</keyword>
<dbReference type="EMBL" id="LABZ01000161">
    <property type="protein sequence ID" value="KMO35583.1"/>
    <property type="molecule type" value="Genomic_DNA"/>
</dbReference>
<dbReference type="InterPro" id="IPR011102">
    <property type="entry name" value="Sig_transdc_His_kinase_HWE"/>
</dbReference>
<dbReference type="Gene3D" id="3.30.565.10">
    <property type="entry name" value="Histidine kinase-like ATPase, C-terminal domain"/>
    <property type="match status" value="1"/>
</dbReference>
<keyword evidence="8" id="KW-0547">Nucleotide-binding</keyword>
<sequence length="311" mass="34651">MLQGPLTDRAVMDRLRSALETREAFQGTAINYRKDGTPYLLHWHITPMRNQAGELTHWIALQREIKPDAAADAPFEEGARRVRQITDQAAARLSGMVRPTDTAGRGRDRCTTETRDLQMHVRDTLAAIRSIARRTAETYETAEDYVMHLDGRINTISRVKSAAVQPGGYGLELGWLITQELLAFDTPSENRVTTKGPKIYLRPRMAEIIGLGIHELATNALKFGALSEAGGSVTVRWRVESRGTMPRATVTWVETGTSDLAGPPTRRGFGMKYLEHIMPRDLDATATLQFSLRGMMYKLKFPLPDAVTASD</sequence>
<comment type="caution">
    <text evidence="14">The sequence shown here is derived from an EMBL/GenBank/DDBJ whole genome shotgun (WGS) entry which is preliminary data.</text>
</comment>
<evidence type="ECO:0000256" key="4">
    <source>
        <dbReference type="ARBA" id="ARBA00022553"/>
    </source>
</evidence>
<organism evidence="14 15">
    <name type="scientific">Methylobacterium tarhaniae</name>
    <dbReference type="NCBI Taxonomy" id="1187852"/>
    <lineage>
        <taxon>Bacteria</taxon>
        <taxon>Pseudomonadati</taxon>
        <taxon>Pseudomonadota</taxon>
        <taxon>Alphaproteobacteria</taxon>
        <taxon>Hyphomicrobiales</taxon>
        <taxon>Methylobacteriaceae</taxon>
        <taxon>Methylobacterium</taxon>
    </lineage>
</organism>
<comment type="catalytic activity">
    <reaction evidence="1">
        <text>ATP + protein L-histidine = ADP + protein N-phospho-L-histidine.</text>
        <dbReference type="EC" id="2.7.13.3"/>
    </reaction>
</comment>
<dbReference type="Pfam" id="PF07536">
    <property type="entry name" value="HWE_HK"/>
    <property type="match status" value="1"/>
</dbReference>
<keyword evidence="5" id="KW-0716">Sensory transduction</keyword>
<dbReference type="SMART" id="SM00086">
    <property type="entry name" value="PAC"/>
    <property type="match status" value="1"/>
</dbReference>